<gene>
    <name evidence="2" type="ORF">Rhow_002720</name>
</gene>
<dbReference type="EMBL" id="BHYM01000024">
    <property type="protein sequence ID" value="GCE39196.1"/>
    <property type="molecule type" value="Genomic_DNA"/>
</dbReference>
<dbReference type="AlphaFoldDB" id="A0A402C6E7"/>
<comment type="caution">
    <text evidence="2">The sequence shown here is derived from an EMBL/GenBank/DDBJ whole genome shotgun (WGS) entry which is preliminary data.</text>
</comment>
<evidence type="ECO:0000259" key="1">
    <source>
        <dbReference type="Pfam" id="PF09995"/>
    </source>
</evidence>
<name>A0A402C6E7_RHOWR</name>
<accession>A0A402C6E7</accession>
<proteinExistence type="predicted"/>
<evidence type="ECO:0000313" key="3">
    <source>
        <dbReference type="Proteomes" id="UP000287519"/>
    </source>
</evidence>
<protein>
    <recommendedName>
        <fullName evidence="1">ER-bound oxygenase mpaB/mpaB'/Rubber oxygenase catalytic domain-containing protein</fullName>
    </recommendedName>
</protein>
<dbReference type="Pfam" id="PF09995">
    <property type="entry name" value="MPAB_Lcp_cat"/>
    <property type="match status" value="1"/>
</dbReference>
<reference evidence="2 3" key="1">
    <citation type="submission" date="2018-11" db="EMBL/GenBank/DDBJ databases">
        <title>Microbial catabolism of amino acid.</title>
        <authorList>
            <person name="Hibi M."/>
            <person name="Ogawa J."/>
        </authorList>
    </citation>
    <scope>NUCLEOTIDE SEQUENCE [LARGE SCALE GENOMIC DNA]</scope>
    <source>
        <strain evidence="2 3">C31-06</strain>
    </source>
</reference>
<evidence type="ECO:0000313" key="2">
    <source>
        <dbReference type="EMBL" id="GCE39196.1"/>
    </source>
</evidence>
<keyword evidence="3" id="KW-1185">Reference proteome</keyword>
<dbReference type="PANTHER" id="PTHR36151:SF3">
    <property type="entry name" value="ER-BOUND OXYGENASE MPAB_MPAB'_RUBBER OXYGENASE CATALYTIC DOMAIN-CONTAINING PROTEIN"/>
    <property type="match status" value="1"/>
</dbReference>
<organism evidence="2 3">
    <name type="scientific">Rhodococcus wratislaviensis</name>
    <name type="common">Tsukamurella wratislaviensis</name>
    <dbReference type="NCBI Taxonomy" id="44752"/>
    <lineage>
        <taxon>Bacteria</taxon>
        <taxon>Bacillati</taxon>
        <taxon>Actinomycetota</taxon>
        <taxon>Actinomycetes</taxon>
        <taxon>Mycobacteriales</taxon>
        <taxon>Nocardiaceae</taxon>
        <taxon>Rhodococcus</taxon>
    </lineage>
</organism>
<feature type="domain" description="ER-bound oxygenase mpaB/mpaB'/Rubber oxygenase catalytic" evidence="1">
    <location>
        <begin position="52"/>
        <end position="285"/>
    </location>
</feature>
<dbReference type="Proteomes" id="UP000287519">
    <property type="component" value="Unassembled WGS sequence"/>
</dbReference>
<dbReference type="InterPro" id="IPR018713">
    <property type="entry name" value="MPAB/Lcp_cat_dom"/>
</dbReference>
<dbReference type="GO" id="GO:0016491">
    <property type="term" value="F:oxidoreductase activity"/>
    <property type="evidence" value="ECO:0007669"/>
    <property type="project" value="InterPro"/>
</dbReference>
<sequence>MRRLLTSGDVNSHPECNAFHIQRHQEIAMTTTELPLHRRSTAPALGPDSLTWHRFGDWRTALLISWSGTLQVMHPVIDAALVQHSTVFDNELARLARSAGPIIRALYDPTGAEARTIRDMHKDIKGTTDDGRRYHALNPGPYFLAHATFLGTQYVVADYFGEPLTTAEKEQLYQESKQWYALYGVSATHLPETYADFVDYWNEMVGTVLEKTETVRRSRLLSGLPMPRPDDRIPGVVWRLVGPALGRLLVWIARGTLPPVARDKLGWEWSAADERRLRRFGAAVRIGFRILPERWRLTPIARRACDGTASGSRGARVG</sequence>
<dbReference type="PANTHER" id="PTHR36151">
    <property type="entry name" value="BLR2777 PROTEIN"/>
    <property type="match status" value="1"/>
</dbReference>